<dbReference type="Pfam" id="PF20150">
    <property type="entry name" value="2EXR"/>
    <property type="match status" value="1"/>
</dbReference>
<comment type="caution">
    <text evidence="2">The sequence shown here is derived from an EMBL/GenBank/DDBJ whole genome shotgun (WGS) entry which is preliminary data.</text>
</comment>
<gene>
    <name evidence="2" type="ORF">N0V84_001217</name>
</gene>
<accession>A0A9W8WLI4</accession>
<feature type="domain" description="2EXR" evidence="1">
    <location>
        <begin position="3"/>
        <end position="98"/>
    </location>
</feature>
<dbReference type="AlphaFoldDB" id="A0A9W8WLI4"/>
<dbReference type="InterPro" id="IPR045518">
    <property type="entry name" value="2EXR"/>
</dbReference>
<organism evidence="2 3">
    <name type="scientific">Fusarium piperis</name>
    <dbReference type="NCBI Taxonomy" id="1435070"/>
    <lineage>
        <taxon>Eukaryota</taxon>
        <taxon>Fungi</taxon>
        <taxon>Dikarya</taxon>
        <taxon>Ascomycota</taxon>
        <taxon>Pezizomycotina</taxon>
        <taxon>Sordariomycetes</taxon>
        <taxon>Hypocreomycetidae</taxon>
        <taxon>Hypocreales</taxon>
        <taxon>Nectriaceae</taxon>
        <taxon>Fusarium</taxon>
        <taxon>Fusarium solani species complex</taxon>
    </lineage>
</organism>
<dbReference type="OrthoDB" id="5070005at2759"/>
<protein>
    <recommendedName>
        <fullName evidence="1">2EXR domain-containing protein</fullName>
    </recommendedName>
</protein>
<name>A0A9W8WLI4_9HYPO</name>
<reference evidence="2" key="1">
    <citation type="submission" date="2022-10" db="EMBL/GenBank/DDBJ databases">
        <title>Tapping the CABI collections for fungal endophytes: first genome assemblies for Collariella, Neodidymelliopsis, Ascochyta clinopodiicola, Didymella pomorum, Didymosphaeria variabile, Neocosmospora piperis and Neocucurbitaria cava.</title>
        <authorList>
            <person name="Hill R."/>
        </authorList>
    </citation>
    <scope>NUCLEOTIDE SEQUENCE</scope>
    <source>
        <strain evidence="2">IMI 366586</strain>
    </source>
</reference>
<proteinExistence type="predicted"/>
<evidence type="ECO:0000313" key="2">
    <source>
        <dbReference type="EMBL" id="KAJ4328346.1"/>
    </source>
</evidence>
<evidence type="ECO:0000313" key="3">
    <source>
        <dbReference type="Proteomes" id="UP001140502"/>
    </source>
</evidence>
<dbReference type="Proteomes" id="UP001140502">
    <property type="component" value="Unassembled WGS sequence"/>
</dbReference>
<dbReference type="EMBL" id="JAPEUR010000012">
    <property type="protein sequence ID" value="KAJ4328346.1"/>
    <property type="molecule type" value="Genomic_DNA"/>
</dbReference>
<evidence type="ECO:0000259" key="1">
    <source>
        <dbReference type="Pfam" id="PF20150"/>
    </source>
</evidence>
<sequence length="385" mass="43970">MSFNQLPLELRLEIWHLCMTQDQDRYLILGVSLAVAMSHRPGSRNVEQVVVGGSFVPAWPDHALPVHPVESQLTIQALGGLCSESRAVVLEHFPDCIRLEKNALVLGNCRRLTHDHVAWERAGCRPERFFLRCNLKTDILWAHSAAPARRIHSHSPVEYALGIYELIKDIAWGPVNADIFTKTLKSVKHAVVSMPLSMEQEASPHHTPRIQELLIGMPLLDTLAVQVGRFPEPFKRTKTTDLHSIPDVRLLYRPLSYRCINPIYHTLQPSRFYTAVKDFKTRTSLAEHSHDFYEMLDLRLGNKGLNFEDPEPGTILNLRKKPKAHVEKWLREKKEFGRWMFVGGTPTQECDSKSMYLPDQFTMVASDEEILAASRGKNMGTWIVR</sequence>
<keyword evidence="3" id="KW-1185">Reference proteome</keyword>